<protein>
    <submittedName>
        <fullName evidence="1">Uncharacterized protein</fullName>
    </submittedName>
</protein>
<reference evidence="1 2" key="1">
    <citation type="submission" date="2017-03" db="EMBL/GenBank/DDBJ databases">
        <authorList>
            <person name="Afonso C.L."/>
            <person name="Miller P.J."/>
            <person name="Scott M.A."/>
            <person name="Spackman E."/>
            <person name="Goraichik I."/>
            <person name="Dimitrov K.M."/>
            <person name="Suarez D.L."/>
            <person name="Swayne D.E."/>
        </authorList>
    </citation>
    <scope>NUCLEOTIDE SEQUENCE [LARGE SCALE GENOMIC DNA]</scope>
    <source>
        <strain evidence="1">PRJEB14757</strain>
    </source>
</reference>
<evidence type="ECO:0000313" key="1">
    <source>
        <dbReference type="EMBL" id="SLM31445.1"/>
    </source>
</evidence>
<accession>A0A1W1HGC7</accession>
<gene>
    <name evidence="1" type="ORF">MTBBW1_3360001</name>
</gene>
<proteinExistence type="predicted"/>
<dbReference type="EMBL" id="FWEV01000264">
    <property type="protein sequence ID" value="SLM31445.1"/>
    <property type="molecule type" value="Genomic_DNA"/>
</dbReference>
<keyword evidence="2" id="KW-1185">Reference proteome</keyword>
<name>A0A1W1HGC7_9BACT</name>
<evidence type="ECO:0000313" key="2">
    <source>
        <dbReference type="Proteomes" id="UP000191931"/>
    </source>
</evidence>
<sequence length="75" mass="8016">MLERLQRARSQSPLIGAVFLTYARRYGLSAICAWSQSPLIGAVFLTFFDVMIGSSCAESLNPPLIGGSVSDSTCS</sequence>
<dbReference type="AlphaFoldDB" id="A0A1W1HGC7"/>
<dbReference type="Proteomes" id="UP000191931">
    <property type="component" value="Unassembled WGS sequence"/>
</dbReference>
<organism evidence="1 2">
    <name type="scientific">Desulfamplus magnetovallimortis</name>
    <dbReference type="NCBI Taxonomy" id="1246637"/>
    <lineage>
        <taxon>Bacteria</taxon>
        <taxon>Pseudomonadati</taxon>
        <taxon>Thermodesulfobacteriota</taxon>
        <taxon>Desulfobacteria</taxon>
        <taxon>Desulfobacterales</taxon>
        <taxon>Desulfobacteraceae</taxon>
        <taxon>Desulfamplus</taxon>
    </lineage>
</organism>